<comment type="caution">
    <text evidence="1">The sequence shown here is derived from an EMBL/GenBank/DDBJ whole genome shotgun (WGS) entry which is preliminary data.</text>
</comment>
<dbReference type="AlphaFoldDB" id="A0A5J4W7Y0"/>
<organism evidence="1 2">
    <name type="scientific">Streblomastix strix</name>
    <dbReference type="NCBI Taxonomy" id="222440"/>
    <lineage>
        <taxon>Eukaryota</taxon>
        <taxon>Metamonada</taxon>
        <taxon>Preaxostyla</taxon>
        <taxon>Oxymonadida</taxon>
        <taxon>Streblomastigidae</taxon>
        <taxon>Streblomastix</taxon>
    </lineage>
</organism>
<dbReference type="Proteomes" id="UP000324800">
    <property type="component" value="Unassembled WGS sequence"/>
</dbReference>
<evidence type="ECO:0000313" key="1">
    <source>
        <dbReference type="EMBL" id="KAA6390815.1"/>
    </source>
</evidence>
<name>A0A5J4W7Y0_9EUKA</name>
<sequence>MNIVKIAISIADVQIGKIFTIALHLVSFRTLNMDSNPRTLTCFVDDAEQKNFVSNIPSAVRFYAFISCIGDSFKITKFEKLSVPTSLHGEGSRSWKWGKKW</sequence>
<evidence type="ECO:0000313" key="2">
    <source>
        <dbReference type="Proteomes" id="UP000324800"/>
    </source>
</evidence>
<proteinExistence type="predicted"/>
<protein>
    <submittedName>
        <fullName evidence="1">Uncharacterized protein</fullName>
    </submittedName>
</protein>
<dbReference type="EMBL" id="SNRW01003092">
    <property type="protein sequence ID" value="KAA6390815.1"/>
    <property type="molecule type" value="Genomic_DNA"/>
</dbReference>
<accession>A0A5J4W7Y0</accession>
<reference evidence="1 2" key="1">
    <citation type="submission" date="2019-03" db="EMBL/GenBank/DDBJ databases">
        <title>Single cell metagenomics reveals metabolic interactions within the superorganism composed of flagellate Streblomastix strix and complex community of Bacteroidetes bacteria on its surface.</title>
        <authorList>
            <person name="Treitli S.C."/>
            <person name="Kolisko M."/>
            <person name="Husnik F."/>
            <person name="Keeling P."/>
            <person name="Hampl V."/>
        </authorList>
    </citation>
    <scope>NUCLEOTIDE SEQUENCE [LARGE SCALE GENOMIC DNA]</scope>
    <source>
        <strain evidence="1">ST1C</strain>
    </source>
</reference>
<gene>
    <name evidence="1" type="ORF">EZS28_013660</name>
</gene>